<protein>
    <submittedName>
        <fullName evidence="2">DUF3291 domain-containing protein</fullName>
    </submittedName>
</protein>
<comment type="caution">
    <text evidence="2">The sequence shown here is derived from an EMBL/GenBank/DDBJ whole genome shotgun (WGS) entry which is preliminary data.</text>
</comment>
<keyword evidence="3" id="KW-1185">Reference proteome</keyword>
<dbReference type="Pfam" id="PF11695">
    <property type="entry name" value="DUF3291"/>
    <property type="match status" value="1"/>
</dbReference>
<dbReference type="RefSeq" id="WP_329776100.1">
    <property type="nucleotide sequence ID" value="NZ_JAYDYW010000011.1"/>
</dbReference>
<dbReference type="InterPro" id="IPR011008">
    <property type="entry name" value="Dimeric_a/b-barrel"/>
</dbReference>
<proteinExistence type="predicted"/>
<evidence type="ECO:0000313" key="3">
    <source>
        <dbReference type="Proteomes" id="UP001310248"/>
    </source>
</evidence>
<dbReference type="SUPFAM" id="SSF54909">
    <property type="entry name" value="Dimeric alpha+beta barrel"/>
    <property type="match status" value="1"/>
</dbReference>
<reference evidence="3" key="1">
    <citation type="submission" date="2023-07" db="EMBL/GenBank/DDBJ databases">
        <title>Draft genome sequence of Agarivorans aestuarii strain ZMCS4, a CAZymes producing bacteria isolated from the marine brown algae Clodostephus spongiosus.</title>
        <authorList>
            <person name="Lorente B."/>
            <person name="Cabral C."/>
            <person name="Frias J."/>
            <person name="Faria J."/>
            <person name="Toubarro D."/>
        </authorList>
    </citation>
    <scope>NUCLEOTIDE SEQUENCE [LARGE SCALE GENOMIC DNA]</scope>
    <source>
        <strain evidence="3">ZMCS4</strain>
    </source>
</reference>
<organism evidence="2 3">
    <name type="scientific">Agarivorans aestuarii</name>
    <dbReference type="NCBI Taxonomy" id="1563703"/>
    <lineage>
        <taxon>Bacteria</taxon>
        <taxon>Pseudomonadati</taxon>
        <taxon>Pseudomonadota</taxon>
        <taxon>Gammaproteobacteria</taxon>
        <taxon>Alteromonadales</taxon>
        <taxon>Alteromonadaceae</taxon>
        <taxon>Agarivorans</taxon>
    </lineage>
</organism>
<dbReference type="Proteomes" id="UP001310248">
    <property type="component" value="Unassembled WGS sequence"/>
</dbReference>
<sequence>MQLAQLNIATAKDDLDSPLLKDFVDNLDPINAIADASEGFVWRLKDDTGNATEVQAFDNPRMIVNLSVWQSLASLKHFMFKTHHIDIMKRRAEWFDKSPLASYVLWWVEDGHVPSTAEALERLALLRQQGDTAQAFSFKKTFSAEQALES</sequence>
<name>A0ABU7G7B0_9ALTE</name>
<dbReference type="InterPro" id="IPR021708">
    <property type="entry name" value="DUF3291"/>
</dbReference>
<gene>
    <name evidence="2" type="ORF">SNR37_000453</name>
</gene>
<feature type="domain" description="DUF3291" evidence="1">
    <location>
        <begin position="3"/>
        <end position="140"/>
    </location>
</feature>
<dbReference type="EMBL" id="JAYDYW010000011">
    <property type="protein sequence ID" value="MEE1675131.1"/>
    <property type="molecule type" value="Genomic_DNA"/>
</dbReference>
<evidence type="ECO:0000259" key="1">
    <source>
        <dbReference type="Pfam" id="PF11695"/>
    </source>
</evidence>
<accession>A0ABU7G7B0</accession>
<evidence type="ECO:0000313" key="2">
    <source>
        <dbReference type="EMBL" id="MEE1675131.1"/>
    </source>
</evidence>